<comment type="caution">
    <text evidence="3">The sequence shown here is derived from an EMBL/GenBank/DDBJ whole genome shotgun (WGS) entry which is preliminary data.</text>
</comment>
<gene>
    <name evidence="3" type="ORF">JM93_00995</name>
</gene>
<evidence type="ECO:0000313" key="3">
    <source>
        <dbReference type="EMBL" id="TWI93438.1"/>
    </source>
</evidence>
<reference evidence="3 4" key="1">
    <citation type="submission" date="2019-07" db="EMBL/GenBank/DDBJ databases">
        <title>Genomic Encyclopedia of Archaeal and Bacterial Type Strains, Phase II (KMG-II): from individual species to whole genera.</title>
        <authorList>
            <person name="Goeker M."/>
        </authorList>
    </citation>
    <scope>NUCLEOTIDE SEQUENCE [LARGE SCALE GENOMIC DNA]</scope>
    <source>
        <strain evidence="3 4">ATCC BAA-252</strain>
    </source>
</reference>
<dbReference type="AlphaFoldDB" id="A0A562TJE6"/>
<feature type="domain" description="PilZ" evidence="2">
    <location>
        <begin position="23"/>
        <end position="98"/>
    </location>
</feature>
<dbReference type="InterPro" id="IPR009875">
    <property type="entry name" value="PilZ_domain"/>
</dbReference>
<protein>
    <submittedName>
        <fullName evidence="3">PilZ domain-containing protein</fullName>
    </submittedName>
</protein>
<evidence type="ECO:0000256" key="1">
    <source>
        <dbReference type="SAM" id="MobiDB-lite"/>
    </source>
</evidence>
<feature type="region of interest" description="Disordered" evidence="1">
    <location>
        <begin position="134"/>
        <end position="162"/>
    </location>
</feature>
<dbReference type="Pfam" id="PF07238">
    <property type="entry name" value="PilZ"/>
    <property type="match status" value="1"/>
</dbReference>
<dbReference type="SUPFAM" id="SSF141371">
    <property type="entry name" value="PilZ domain-like"/>
    <property type="match status" value="1"/>
</dbReference>
<organism evidence="3 4">
    <name type="scientific">Roseibium hamelinense</name>
    <dbReference type="NCBI Taxonomy" id="150831"/>
    <lineage>
        <taxon>Bacteria</taxon>
        <taxon>Pseudomonadati</taxon>
        <taxon>Pseudomonadota</taxon>
        <taxon>Alphaproteobacteria</taxon>
        <taxon>Hyphomicrobiales</taxon>
        <taxon>Stappiaceae</taxon>
        <taxon>Roseibium</taxon>
    </lineage>
</organism>
<dbReference type="Proteomes" id="UP000320593">
    <property type="component" value="Unassembled WGS sequence"/>
</dbReference>
<evidence type="ECO:0000259" key="2">
    <source>
        <dbReference type="Pfam" id="PF07238"/>
    </source>
</evidence>
<dbReference type="EMBL" id="VLLF01000001">
    <property type="protein sequence ID" value="TWI93438.1"/>
    <property type="molecule type" value="Genomic_DNA"/>
</dbReference>
<evidence type="ECO:0000313" key="4">
    <source>
        <dbReference type="Proteomes" id="UP000320593"/>
    </source>
</evidence>
<dbReference type="GO" id="GO:0035438">
    <property type="term" value="F:cyclic-di-GMP binding"/>
    <property type="evidence" value="ECO:0007669"/>
    <property type="project" value="InterPro"/>
</dbReference>
<feature type="region of interest" description="Disordered" evidence="1">
    <location>
        <begin position="1"/>
        <end position="22"/>
    </location>
</feature>
<sequence>MQDADAQNPLHTDEEADTQLPRQHRARVLKKAKVLFKDGLRSVPCVVRNISEGGAQIHFEQPYLIPTQFELRIELEGFEVTCERRWEDGLVCGVQFVSEKRHIATERKQVLQTSEQALPTRAVAADVDDLAAKTSTAGENRAIPASISPVRHARQRGFGKRR</sequence>
<dbReference type="RefSeq" id="WP_145340925.1">
    <property type="nucleotide sequence ID" value="NZ_SMLY01000062.1"/>
</dbReference>
<keyword evidence="4" id="KW-1185">Reference proteome</keyword>
<dbReference type="OrthoDB" id="7210926at2"/>
<feature type="compositionally biased region" description="Basic residues" evidence="1">
    <location>
        <begin position="151"/>
        <end position="162"/>
    </location>
</feature>
<dbReference type="Gene3D" id="2.40.10.220">
    <property type="entry name" value="predicted glycosyltransferase like domains"/>
    <property type="match status" value="1"/>
</dbReference>
<name>A0A562TJE6_9HYPH</name>
<proteinExistence type="predicted"/>
<accession>A0A562TJE6</accession>